<name>A0A3B0WMC8_9ZZZZ</name>
<sequence>MIHDNTISVGAYDWDHAHWLGSFFPDDLPEDWRLSYYANEFTSVLVPEFKWRIENAELEQWVEDTPPAFRFYFHNASGRPCDKPISVMGDKFAGFVLPDKNADVALLNYQSKSLREWKDGLLNTELRAIFLTDERLTVTQLSDFKSLIEFIGL</sequence>
<protein>
    <recommendedName>
        <fullName evidence="2">DUF72 domain-containing protein</fullName>
    </recommendedName>
</protein>
<evidence type="ECO:0000313" key="1">
    <source>
        <dbReference type="EMBL" id="VAW56471.1"/>
    </source>
</evidence>
<dbReference type="AlphaFoldDB" id="A0A3B0WMC8"/>
<gene>
    <name evidence="1" type="ORF">MNBD_GAMMA07-591</name>
</gene>
<evidence type="ECO:0008006" key="2">
    <source>
        <dbReference type="Google" id="ProtNLM"/>
    </source>
</evidence>
<dbReference type="EMBL" id="UOFF01000236">
    <property type="protein sequence ID" value="VAW56471.1"/>
    <property type="molecule type" value="Genomic_DNA"/>
</dbReference>
<proteinExistence type="predicted"/>
<dbReference type="InterPro" id="IPR036520">
    <property type="entry name" value="UPF0759_sf"/>
</dbReference>
<organism evidence="1">
    <name type="scientific">hydrothermal vent metagenome</name>
    <dbReference type="NCBI Taxonomy" id="652676"/>
    <lineage>
        <taxon>unclassified sequences</taxon>
        <taxon>metagenomes</taxon>
        <taxon>ecological metagenomes</taxon>
    </lineage>
</organism>
<dbReference type="Gene3D" id="3.20.20.410">
    <property type="entry name" value="Protein of unknown function UPF0759"/>
    <property type="match status" value="1"/>
</dbReference>
<accession>A0A3B0WMC8</accession>
<reference evidence="1" key="1">
    <citation type="submission" date="2018-06" db="EMBL/GenBank/DDBJ databases">
        <authorList>
            <person name="Zhirakovskaya E."/>
        </authorList>
    </citation>
    <scope>NUCLEOTIDE SEQUENCE</scope>
</reference>
<dbReference type="SUPFAM" id="SSF117396">
    <property type="entry name" value="TM1631-like"/>
    <property type="match status" value="1"/>
</dbReference>